<dbReference type="RefSeq" id="WP_239137964.1">
    <property type="nucleotide sequence ID" value="NZ_BOOU01000102.1"/>
</dbReference>
<dbReference type="Gene3D" id="2.60.200.40">
    <property type="match status" value="1"/>
</dbReference>
<accession>A0A919RBC7</accession>
<dbReference type="Gene3D" id="3.40.50.10330">
    <property type="entry name" value="Probable inorganic polyphosphate/atp-NAD kinase, domain 1"/>
    <property type="match status" value="2"/>
</dbReference>
<evidence type="ECO:0000256" key="2">
    <source>
        <dbReference type="ARBA" id="ARBA00005983"/>
    </source>
</evidence>
<comment type="cofactor">
    <cofactor evidence="1">
        <name>Mg(2+)</name>
        <dbReference type="ChEBI" id="CHEBI:18420"/>
    </cofactor>
</comment>
<evidence type="ECO:0000256" key="1">
    <source>
        <dbReference type="ARBA" id="ARBA00001946"/>
    </source>
</evidence>
<dbReference type="SUPFAM" id="SSF111331">
    <property type="entry name" value="NAD kinase/diacylglycerol kinase-like"/>
    <property type="match status" value="2"/>
</dbReference>
<feature type="region of interest" description="Disordered" evidence="3">
    <location>
        <begin position="72"/>
        <end position="141"/>
    </location>
</feature>
<reference evidence="5" key="1">
    <citation type="submission" date="2021-01" db="EMBL/GenBank/DDBJ databases">
        <title>Whole genome shotgun sequence of Sphaerisporangium rufum NBRC 109079.</title>
        <authorList>
            <person name="Komaki H."/>
            <person name="Tamura T."/>
        </authorList>
    </citation>
    <scope>NUCLEOTIDE SEQUENCE</scope>
    <source>
        <strain evidence="5">NBRC 109079</strain>
    </source>
</reference>
<dbReference type="InterPro" id="IPR016064">
    <property type="entry name" value="NAD/diacylglycerol_kinase_sf"/>
</dbReference>
<dbReference type="AlphaFoldDB" id="A0A919RBC7"/>
<dbReference type="Proteomes" id="UP000655287">
    <property type="component" value="Unassembled WGS sequence"/>
</dbReference>
<sequence>MRALLLVNPKATTTNRRTREVLIRALGAAVELSVEETGYRGHAAELAGAARVNGFDVVAVLGGDGTVNEAVNGLAGAPPGPGGRHPAGDGKAAPRTGGQGTAAVSTDGGGANGDGANRDGTGGDGTGGDGTGGSGGDGDRRPALIVIPGGSANVFARSLGLPNDPVEATGVVLEALREGRRRTIGLGVASWSDGGAGEAGGERYFTFCAGLGYDAEVVRAVEGLRAAGYRASPARYVGTAVRHFFITDRRHPALRLERPHHPPVDGIFLAIVCNTAPWTYVGNRPVHPTPRAGFDTRLDLLGLRRMGLPWVLDLVRQMMAAREGPPRGRHLLHTHDEAEFTLAAGRPVAFQLDGDYLGERERVTFRSVPSALQVLL</sequence>
<evidence type="ECO:0000256" key="3">
    <source>
        <dbReference type="SAM" id="MobiDB-lite"/>
    </source>
</evidence>
<dbReference type="InterPro" id="IPR017438">
    <property type="entry name" value="ATP-NAD_kinase_N"/>
</dbReference>
<protein>
    <recommendedName>
        <fullName evidence="4">DAGKc domain-containing protein</fullName>
    </recommendedName>
</protein>
<feature type="compositionally biased region" description="Gly residues" evidence="3">
    <location>
        <begin position="120"/>
        <end position="136"/>
    </location>
</feature>
<gene>
    <name evidence="5" type="ORF">Sru01_65920</name>
</gene>
<keyword evidence="6" id="KW-1185">Reference proteome</keyword>
<dbReference type="PROSITE" id="PS50146">
    <property type="entry name" value="DAGK"/>
    <property type="match status" value="1"/>
</dbReference>
<dbReference type="GO" id="GO:0004143">
    <property type="term" value="F:ATP-dependent diacylglycerol kinase activity"/>
    <property type="evidence" value="ECO:0007669"/>
    <property type="project" value="TreeGrafter"/>
</dbReference>
<dbReference type="EMBL" id="BOOU01000102">
    <property type="protein sequence ID" value="GII81610.1"/>
    <property type="molecule type" value="Genomic_DNA"/>
</dbReference>
<comment type="caution">
    <text evidence="5">The sequence shown here is derived from an EMBL/GenBank/DDBJ whole genome shotgun (WGS) entry which is preliminary data.</text>
</comment>
<dbReference type="GO" id="GO:0005886">
    <property type="term" value="C:plasma membrane"/>
    <property type="evidence" value="ECO:0007669"/>
    <property type="project" value="TreeGrafter"/>
</dbReference>
<evidence type="ECO:0000313" key="5">
    <source>
        <dbReference type="EMBL" id="GII81610.1"/>
    </source>
</evidence>
<organism evidence="5 6">
    <name type="scientific">Sphaerisporangium rufum</name>
    <dbReference type="NCBI Taxonomy" id="1381558"/>
    <lineage>
        <taxon>Bacteria</taxon>
        <taxon>Bacillati</taxon>
        <taxon>Actinomycetota</taxon>
        <taxon>Actinomycetes</taxon>
        <taxon>Streptosporangiales</taxon>
        <taxon>Streptosporangiaceae</taxon>
        <taxon>Sphaerisporangium</taxon>
    </lineage>
</organism>
<dbReference type="PANTHER" id="PTHR12358">
    <property type="entry name" value="SPHINGOSINE KINASE"/>
    <property type="match status" value="1"/>
</dbReference>
<proteinExistence type="inferred from homology"/>
<name>A0A919RBC7_9ACTN</name>
<comment type="similarity">
    <text evidence="2">Belongs to the diacylglycerol/lipid kinase family.</text>
</comment>
<dbReference type="InterPro" id="IPR050187">
    <property type="entry name" value="Lipid_Phosphate_FormReg"/>
</dbReference>
<dbReference type="PANTHER" id="PTHR12358:SF106">
    <property type="entry name" value="LIPID KINASE YEGS"/>
    <property type="match status" value="1"/>
</dbReference>
<evidence type="ECO:0000313" key="6">
    <source>
        <dbReference type="Proteomes" id="UP000655287"/>
    </source>
</evidence>
<evidence type="ECO:0000259" key="4">
    <source>
        <dbReference type="PROSITE" id="PS50146"/>
    </source>
</evidence>
<dbReference type="Pfam" id="PF00781">
    <property type="entry name" value="DAGK_cat"/>
    <property type="match status" value="2"/>
</dbReference>
<dbReference type="InterPro" id="IPR001206">
    <property type="entry name" value="Diacylglycerol_kinase_cat_dom"/>
</dbReference>
<feature type="domain" description="DAGKc" evidence="4">
    <location>
        <begin position="1"/>
        <end position="194"/>
    </location>
</feature>